<feature type="domain" description="Apple" evidence="20">
    <location>
        <begin position="980"/>
        <end position="1059"/>
    </location>
</feature>
<evidence type="ECO:0000259" key="18">
    <source>
        <dbReference type="PROSITE" id="PS50011"/>
    </source>
</evidence>
<dbReference type="PROSITE" id="PS50948">
    <property type="entry name" value="PAN"/>
    <property type="match status" value="2"/>
</dbReference>
<evidence type="ECO:0000256" key="12">
    <source>
        <dbReference type="ARBA" id="ARBA00023157"/>
    </source>
</evidence>
<protein>
    <submittedName>
        <fullName evidence="22">G-type lectin S-receptor-like serine/threonine-protein kinase At1g11300</fullName>
    </submittedName>
</protein>
<dbReference type="InterPro" id="IPR000858">
    <property type="entry name" value="S_locus_glycoprot_dom"/>
</dbReference>
<comment type="subcellular location">
    <subcellularLocation>
        <location evidence="1">Cell membrane</location>
        <topology evidence="1">Single-pass type I membrane protein</topology>
    </subcellularLocation>
</comment>
<dbReference type="PANTHER" id="PTHR27002:SF1082">
    <property type="entry name" value="OS06G0693000 PROTEIN"/>
    <property type="match status" value="1"/>
</dbReference>
<reference evidence="21" key="1">
    <citation type="journal article" date="2021" name="Nat. Commun.">
        <title>Genomic analyses provide insights into spinach domestication and the genetic basis of agronomic traits.</title>
        <authorList>
            <person name="Cai X."/>
            <person name="Sun X."/>
            <person name="Xu C."/>
            <person name="Sun H."/>
            <person name="Wang X."/>
            <person name="Ge C."/>
            <person name="Zhang Z."/>
            <person name="Wang Q."/>
            <person name="Fei Z."/>
            <person name="Jiao C."/>
            <person name="Wang Q."/>
        </authorList>
    </citation>
    <scope>NUCLEOTIDE SEQUENCE [LARGE SCALE GENOMIC DNA]</scope>
    <source>
        <strain evidence="21">cv. Varoflay</strain>
    </source>
</reference>
<dbReference type="SUPFAM" id="SSF51110">
    <property type="entry name" value="alpha-D-mannose-specific plant lectins"/>
    <property type="match status" value="2"/>
</dbReference>
<feature type="transmembrane region" description="Helical" evidence="16">
    <location>
        <begin position="1071"/>
        <end position="1092"/>
    </location>
</feature>
<evidence type="ECO:0000256" key="7">
    <source>
        <dbReference type="ARBA" id="ARBA00022741"/>
    </source>
</evidence>
<dbReference type="InterPro" id="IPR008271">
    <property type="entry name" value="Ser/Thr_kinase_AS"/>
</dbReference>
<evidence type="ECO:0000256" key="5">
    <source>
        <dbReference type="ARBA" id="ARBA00022692"/>
    </source>
</evidence>
<dbReference type="Pfam" id="PF00954">
    <property type="entry name" value="S_locus_glycop"/>
    <property type="match status" value="2"/>
</dbReference>
<evidence type="ECO:0000259" key="20">
    <source>
        <dbReference type="PROSITE" id="PS50948"/>
    </source>
</evidence>
<dbReference type="Gene3D" id="2.90.10.10">
    <property type="entry name" value="Bulb-type lectin domain"/>
    <property type="match status" value="2"/>
</dbReference>
<evidence type="ECO:0000256" key="17">
    <source>
        <dbReference type="SAM" id="SignalP"/>
    </source>
</evidence>
<keyword evidence="5 16" id="KW-0812">Transmembrane</keyword>
<dbReference type="Proteomes" id="UP000813463">
    <property type="component" value="Chromosome 6"/>
</dbReference>
<feature type="region of interest" description="Disordered" evidence="15">
    <location>
        <begin position="1422"/>
        <end position="1458"/>
    </location>
</feature>
<dbReference type="InterPro" id="IPR021820">
    <property type="entry name" value="S-locus_recpt_kinase_C"/>
</dbReference>
<evidence type="ECO:0000256" key="14">
    <source>
        <dbReference type="PROSITE-ProRule" id="PRU10141"/>
    </source>
</evidence>
<dbReference type="PROSITE" id="PS50011">
    <property type="entry name" value="PROTEIN_KINASE_DOM"/>
    <property type="match status" value="2"/>
</dbReference>
<keyword evidence="8" id="KW-0418">Kinase</keyword>
<dbReference type="SMART" id="SM00108">
    <property type="entry name" value="B_lectin"/>
    <property type="match status" value="2"/>
</dbReference>
<dbReference type="Gene3D" id="1.10.510.10">
    <property type="entry name" value="Transferase(Phosphotransferase) domain 1"/>
    <property type="match status" value="2"/>
</dbReference>
<dbReference type="CDD" id="cd01098">
    <property type="entry name" value="PAN_AP_plant"/>
    <property type="match status" value="2"/>
</dbReference>
<evidence type="ECO:0000256" key="15">
    <source>
        <dbReference type="SAM" id="MobiDB-lite"/>
    </source>
</evidence>
<accession>A0ABM3QY34</accession>
<gene>
    <name evidence="22" type="primary">LOC110786543</name>
</gene>
<feature type="domain" description="Protein kinase" evidence="18">
    <location>
        <begin position="1139"/>
        <end position="1415"/>
    </location>
</feature>
<evidence type="ECO:0000256" key="4">
    <source>
        <dbReference type="ARBA" id="ARBA00022679"/>
    </source>
</evidence>
<dbReference type="PROSITE" id="PS00107">
    <property type="entry name" value="PROTEIN_KINASE_ATP"/>
    <property type="match status" value="2"/>
</dbReference>
<evidence type="ECO:0000259" key="19">
    <source>
        <dbReference type="PROSITE" id="PS50927"/>
    </source>
</evidence>
<feature type="chain" id="PRO_5045155644" evidence="17">
    <location>
        <begin position="25"/>
        <end position="1458"/>
    </location>
</feature>
<evidence type="ECO:0000313" key="22">
    <source>
        <dbReference type="RefSeq" id="XP_056688266.1"/>
    </source>
</evidence>
<keyword evidence="3" id="KW-0723">Serine/threonine-protein kinase</keyword>
<sequence length="1458" mass="164761">MKPMSYLNAVLLFFSYFNLRDSTANDSITMEKFIRDGETIVSSNGTFKLAFFSPTNSTNRYVGIWYNKLTVVDVVWVANRNNPLNDSSGIFKISEDGNLQVLNGQKEILWHTNVTQRDSNSSKAQLLESGNLVYLSSNSTILWQSFDHPTNTIFPKLSMIFNKDNYKIPLLQSWRSPSDPSTGRFSFRFDSVVLPEFIIWNGDRLYWRSGPWNGNMFIGIQVNYPNFHSHGVSLQNDGQGTVTLTYLNPENSLSNIELDHKGNFIQQYWDDANGKWKVWWQAPENECGFYGKCGKFGSCNSLQFPVCRCLKGFHPKNSKEWGKGNWSSGCTRRTQLQCGIQGAKDDVFLRLKMMKVPANTEWLPGFDEGACRSNCLRNCSCLAYGYDIGVGCMSWSGNLIDTQQFSSSGVDLYLRLASSELGNNSKSKTIILAAGISGTATVVAIIYFLWKTKSKQGKKSENYKALLNMLGNSKALFNLEELSFFEFKKLATATDNFQESNKIGEGGFGQVFWGKLPDGQEIAVKRLSETSRQGLEEFLNEAAVISKLQHRNLVKLLGCCVEEEDKMLIYEYMPNKSLDCFLFDSRKQEILDWEKRFKIIGGVCRGLLYLHRDSILKIIHRDLKASNILLDENLNPKIADFGMARVFGSNQDQANTRRVVGTYGYMSPEYAMEGRFSEKSDVFSLGVLILEIVSGKKNTRFWDEERSLSLLGYAWKLWNQEEIILLIDSMIIYDSCFHEEIIRCMHVALLCVQEFPKDRPTITTIISMIQSEIADLPCPKQPGFTLSQFHTDKGSSQQGQERGSSNTVSITTMSLTYPRLRICTANDSITTENPLRDGETIVSGDGTFKLAFFGSPNSTDRYVGIWYNKVSVMKVVWVANRNNPLNDSSGILKISEGNLQITFMEKPIQYWDDANGNWKVLWQNPENECGFYGKCGEFGGCNHLQNPICRCLEGFLPKNKQEWDKGNWSRGCTRRTQLQCGIEGAKEDGFMRLKKMKVPAQTEWSAGLDEDGCRSHCLGNCSCLAYAYDIGVGCMSWTTNLIDTVEFSTSGVDLNLRLAHSELSNNRKLKAIIAVTGVSGTATLVAFIYFLWNKKVKQAGKKSEHYKALLNMLGKSKAQVIEELSFFEFKKLAIATNDFHESNKLGEGGFGQVFWGKLADGQEIAVKRLSLTSRQGMEEFLNEAAVVLKLQHRNLVKLLGCCVEEEEEKLLVYEYMPNKSLDAFLFDPEKQKLLDWKIRFVIIRGICRGLLYLHRDSRLRIIHRDLKVSNILLDEDLNPKIADFGMARIFGGNQDQAKTKRLVGTYGYMSPEYAMEGRFSEKSDVFSFGVLLLEIVSGKKNSRSWDEEQSSSLLGYAWKLWNQGNIVLLADSVIYDPCFHDEIIRCIQVALLCVQEFPKDRPDITMVISMIQSEIANLPSPKQPGFTLGHSHTSQGSSQQGHESSSSNNISITTISAR</sequence>
<dbReference type="PANTHER" id="PTHR27002">
    <property type="entry name" value="RECEPTOR-LIKE SERINE/THREONINE-PROTEIN KINASE SD1-8"/>
    <property type="match status" value="1"/>
</dbReference>
<keyword evidence="11 16" id="KW-0472">Membrane</keyword>
<dbReference type="SMART" id="SM00220">
    <property type="entry name" value="S_TKc"/>
    <property type="match status" value="2"/>
</dbReference>
<dbReference type="Pfam" id="PF08276">
    <property type="entry name" value="PAN_2"/>
    <property type="match status" value="2"/>
</dbReference>
<dbReference type="GeneID" id="110786543"/>
<evidence type="ECO:0000256" key="13">
    <source>
        <dbReference type="ARBA" id="ARBA00023180"/>
    </source>
</evidence>
<dbReference type="InterPro" id="IPR011009">
    <property type="entry name" value="Kinase-like_dom_sf"/>
</dbReference>
<keyword evidence="10 16" id="KW-1133">Transmembrane helix</keyword>
<dbReference type="SUPFAM" id="SSF56112">
    <property type="entry name" value="Protein kinase-like (PK-like)"/>
    <property type="match status" value="2"/>
</dbReference>
<dbReference type="RefSeq" id="XP_056688266.1">
    <property type="nucleotide sequence ID" value="XM_056832288.1"/>
</dbReference>
<keyword evidence="4" id="KW-0808">Transferase</keyword>
<dbReference type="Pfam" id="PF07714">
    <property type="entry name" value="PK_Tyr_Ser-Thr"/>
    <property type="match status" value="2"/>
</dbReference>
<dbReference type="Pfam" id="PF01453">
    <property type="entry name" value="B_lectin"/>
    <property type="match status" value="1"/>
</dbReference>
<dbReference type="CDD" id="cd14066">
    <property type="entry name" value="STKc_IRAK"/>
    <property type="match status" value="2"/>
</dbReference>
<keyword evidence="2" id="KW-1003">Cell membrane</keyword>
<organism evidence="21 22">
    <name type="scientific">Spinacia oleracea</name>
    <name type="common">Spinach</name>
    <dbReference type="NCBI Taxonomy" id="3562"/>
    <lineage>
        <taxon>Eukaryota</taxon>
        <taxon>Viridiplantae</taxon>
        <taxon>Streptophyta</taxon>
        <taxon>Embryophyta</taxon>
        <taxon>Tracheophyta</taxon>
        <taxon>Spermatophyta</taxon>
        <taxon>Magnoliopsida</taxon>
        <taxon>eudicotyledons</taxon>
        <taxon>Gunneridae</taxon>
        <taxon>Pentapetalae</taxon>
        <taxon>Caryophyllales</taxon>
        <taxon>Chenopodiaceae</taxon>
        <taxon>Chenopodioideae</taxon>
        <taxon>Anserineae</taxon>
        <taxon>Spinacia</taxon>
    </lineage>
</organism>
<keyword evidence="9 14" id="KW-0067">ATP-binding</keyword>
<evidence type="ECO:0000256" key="1">
    <source>
        <dbReference type="ARBA" id="ARBA00004251"/>
    </source>
</evidence>
<feature type="domain" description="Bulb-type lectin" evidence="19">
    <location>
        <begin position="826"/>
        <end position="970"/>
    </location>
</feature>
<proteinExistence type="predicted"/>
<feature type="compositionally biased region" description="Low complexity" evidence="15">
    <location>
        <begin position="1429"/>
        <end position="1458"/>
    </location>
</feature>
<dbReference type="CDD" id="cd00028">
    <property type="entry name" value="B_lectin"/>
    <property type="match status" value="2"/>
</dbReference>
<feature type="signal peptide" evidence="17">
    <location>
        <begin position="1"/>
        <end position="24"/>
    </location>
</feature>
<feature type="domain" description="Protein kinase" evidence="18">
    <location>
        <begin position="497"/>
        <end position="773"/>
    </location>
</feature>
<dbReference type="InterPro" id="IPR017441">
    <property type="entry name" value="Protein_kinase_ATP_BS"/>
</dbReference>
<dbReference type="Pfam" id="PF11883">
    <property type="entry name" value="DUF3403"/>
    <property type="match status" value="2"/>
</dbReference>
<evidence type="ECO:0000256" key="8">
    <source>
        <dbReference type="ARBA" id="ARBA00022777"/>
    </source>
</evidence>
<evidence type="ECO:0000256" key="2">
    <source>
        <dbReference type="ARBA" id="ARBA00022475"/>
    </source>
</evidence>
<dbReference type="SMART" id="SM00473">
    <property type="entry name" value="PAN_AP"/>
    <property type="match status" value="2"/>
</dbReference>
<evidence type="ECO:0000256" key="11">
    <source>
        <dbReference type="ARBA" id="ARBA00023136"/>
    </source>
</evidence>
<feature type="binding site" evidence="14">
    <location>
        <position position="1167"/>
    </location>
    <ligand>
        <name>ATP</name>
        <dbReference type="ChEBI" id="CHEBI:30616"/>
    </ligand>
</feature>
<evidence type="ECO:0000256" key="9">
    <source>
        <dbReference type="ARBA" id="ARBA00022840"/>
    </source>
</evidence>
<keyword evidence="21" id="KW-1185">Reference proteome</keyword>
<evidence type="ECO:0000256" key="10">
    <source>
        <dbReference type="ARBA" id="ARBA00022989"/>
    </source>
</evidence>
<keyword evidence="7 14" id="KW-0547">Nucleotide-binding</keyword>
<name>A0ABM3QY34_SPIOL</name>
<dbReference type="InterPro" id="IPR000719">
    <property type="entry name" value="Prot_kinase_dom"/>
</dbReference>
<dbReference type="InterPro" id="IPR001480">
    <property type="entry name" value="Bulb-type_lectin_dom"/>
</dbReference>
<feature type="domain" description="Bulb-type lectin" evidence="19">
    <location>
        <begin position="25"/>
        <end position="147"/>
    </location>
</feature>
<dbReference type="InterPro" id="IPR036426">
    <property type="entry name" value="Bulb-type_lectin_dom_sf"/>
</dbReference>
<evidence type="ECO:0000256" key="3">
    <source>
        <dbReference type="ARBA" id="ARBA00022527"/>
    </source>
</evidence>
<keyword evidence="13" id="KW-0325">Glycoprotein</keyword>
<dbReference type="InterPro" id="IPR003609">
    <property type="entry name" value="Pan_app"/>
</dbReference>
<reference evidence="22" key="2">
    <citation type="submission" date="2025-08" db="UniProtKB">
        <authorList>
            <consortium name="RefSeq"/>
        </authorList>
    </citation>
    <scope>IDENTIFICATION</scope>
    <source>
        <tissue evidence="22">Leaf</tissue>
    </source>
</reference>
<keyword evidence="6 17" id="KW-0732">Signal</keyword>
<dbReference type="InterPro" id="IPR001245">
    <property type="entry name" value="Ser-Thr/Tyr_kinase_cat_dom"/>
</dbReference>
<keyword evidence="12" id="KW-1015">Disulfide bond</keyword>
<evidence type="ECO:0000313" key="21">
    <source>
        <dbReference type="Proteomes" id="UP000813463"/>
    </source>
</evidence>
<feature type="domain" description="Apple" evidence="20">
    <location>
        <begin position="338"/>
        <end position="417"/>
    </location>
</feature>
<dbReference type="Gene3D" id="3.30.200.20">
    <property type="entry name" value="Phosphorylase Kinase, domain 1"/>
    <property type="match status" value="2"/>
</dbReference>
<evidence type="ECO:0000256" key="6">
    <source>
        <dbReference type="ARBA" id="ARBA00022729"/>
    </source>
</evidence>
<dbReference type="PROSITE" id="PS00108">
    <property type="entry name" value="PROTEIN_KINASE_ST"/>
    <property type="match status" value="2"/>
</dbReference>
<feature type="binding site" evidence="14">
    <location>
        <position position="525"/>
    </location>
    <ligand>
        <name>ATP</name>
        <dbReference type="ChEBI" id="CHEBI:30616"/>
    </ligand>
</feature>
<evidence type="ECO:0000256" key="16">
    <source>
        <dbReference type="SAM" id="Phobius"/>
    </source>
</evidence>
<dbReference type="PROSITE" id="PS50927">
    <property type="entry name" value="BULB_LECTIN"/>
    <property type="match status" value="2"/>
</dbReference>